<dbReference type="InterPro" id="IPR002885">
    <property type="entry name" value="PPR_rpt"/>
</dbReference>
<evidence type="ECO:0000256" key="2">
    <source>
        <dbReference type="PROSITE-ProRule" id="PRU00708"/>
    </source>
</evidence>
<dbReference type="Proteomes" id="UP001457282">
    <property type="component" value="Unassembled WGS sequence"/>
</dbReference>
<proteinExistence type="predicted"/>
<keyword evidence="4" id="KW-1185">Reference proteome</keyword>
<evidence type="ECO:0008006" key="5">
    <source>
        <dbReference type="Google" id="ProtNLM"/>
    </source>
</evidence>
<dbReference type="InterPro" id="IPR011990">
    <property type="entry name" value="TPR-like_helical_dom_sf"/>
</dbReference>
<dbReference type="GO" id="GO:0009451">
    <property type="term" value="P:RNA modification"/>
    <property type="evidence" value="ECO:0007669"/>
    <property type="project" value="InterPro"/>
</dbReference>
<dbReference type="AlphaFoldDB" id="A0AAW1Y5G6"/>
<comment type="caution">
    <text evidence="3">The sequence shown here is derived from an EMBL/GenBank/DDBJ whole genome shotgun (WGS) entry which is preliminary data.</text>
</comment>
<dbReference type="Gene3D" id="1.25.40.10">
    <property type="entry name" value="Tetratricopeptide repeat domain"/>
    <property type="match status" value="1"/>
</dbReference>
<dbReference type="InterPro" id="IPR046960">
    <property type="entry name" value="PPR_At4g14850-like_plant"/>
</dbReference>
<gene>
    <name evidence="3" type="ORF">M0R45_009772</name>
</gene>
<dbReference type="EMBL" id="JBEDUW010000002">
    <property type="protein sequence ID" value="KAK9944194.1"/>
    <property type="molecule type" value="Genomic_DNA"/>
</dbReference>
<keyword evidence="1" id="KW-0677">Repeat</keyword>
<dbReference type="PANTHER" id="PTHR47926:SF533">
    <property type="entry name" value="DYW DOMAIN-CONTAINING PROTEIN"/>
    <property type="match status" value="1"/>
</dbReference>
<dbReference type="GO" id="GO:0003723">
    <property type="term" value="F:RNA binding"/>
    <property type="evidence" value="ECO:0007669"/>
    <property type="project" value="InterPro"/>
</dbReference>
<dbReference type="PROSITE" id="PS51375">
    <property type="entry name" value="PPR"/>
    <property type="match status" value="1"/>
</dbReference>
<name>A0AAW1Y5G6_RUBAR</name>
<protein>
    <recommendedName>
        <fullName evidence="5">Pentatricopeptide repeat-containing protein</fullName>
    </recommendedName>
</protein>
<organism evidence="3 4">
    <name type="scientific">Rubus argutus</name>
    <name type="common">Southern blackberry</name>
    <dbReference type="NCBI Taxonomy" id="59490"/>
    <lineage>
        <taxon>Eukaryota</taxon>
        <taxon>Viridiplantae</taxon>
        <taxon>Streptophyta</taxon>
        <taxon>Embryophyta</taxon>
        <taxon>Tracheophyta</taxon>
        <taxon>Spermatophyta</taxon>
        <taxon>Magnoliopsida</taxon>
        <taxon>eudicotyledons</taxon>
        <taxon>Gunneridae</taxon>
        <taxon>Pentapetalae</taxon>
        <taxon>rosids</taxon>
        <taxon>fabids</taxon>
        <taxon>Rosales</taxon>
        <taxon>Rosaceae</taxon>
        <taxon>Rosoideae</taxon>
        <taxon>Rosoideae incertae sedis</taxon>
        <taxon>Rubus</taxon>
    </lineage>
</organism>
<dbReference type="Pfam" id="PF01535">
    <property type="entry name" value="PPR"/>
    <property type="match status" value="1"/>
</dbReference>
<accession>A0AAW1Y5G6</accession>
<feature type="repeat" description="PPR" evidence="2">
    <location>
        <begin position="32"/>
        <end position="66"/>
    </location>
</feature>
<evidence type="ECO:0000313" key="3">
    <source>
        <dbReference type="EMBL" id="KAK9944194.1"/>
    </source>
</evidence>
<evidence type="ECO:0000313" key="4">
    <source>
        <dbReference type="Proteomes" id="UP001457282"/>
    </source>
</evidence>
<dbReference type="PANTHER" id="PTHR47926">
    <property type="entry name" value="PENTATRICOPEPTIDE REPEAT-CONTAINING PROTEIN"/>
    <property type="match status" value="1"/>
</dbReference>
<evidence type="ECO:0000256" key="1">
    <source>
        <dbReference type="ARBA" id="ARBA00022737"/>
    </source>
</evidence>
<sequence length="84" mass="9453">MDSLEFITKLVVWGNEVRKIHALVVKLGLELDVYVGSAMVNTYLKFGLVEEAQKVFEELPSRDVVLWNAIVNLFAQIGRFDGGL</sequence>
<reference evidence="3 4" key="1">
    <citation type="journal article" date="2023" name="G3 (Bethesda)">
        <title>A chromosome-length genome assembly and annotation of blackberry (Rubus argutus, cv. 'Hillquist').</title>
        <authorList>
            <person name="Bruna T."/>
            <person name="Aryal R."/>
            <person name="Dudchenko O."/>
            <person name="Sargent D.J."/>
            <person name="Mead D."/>
            <person name="Buti M."/>
            <person name="Cavallini A."/>
            <person name="Hytonen T."/>
            <person name="Andres J."/>
            <person name="Pham M."/>
            <person name="Weisz D."/>
            <person name="Mascagni F."/>
            <person name="Usai G."/>
            <person name="Natali L."/>
            <person name="Bassil N."/>
            <person name="Fernandez G.E."/>
            <person name="Lomsadze A."/>
            <person name="Armour M."/>
            <person name="Olukolu B."/>
            <person name="Poorten T."/>
            <person name="Britton C."/>
            <person name="Davik J."/>
            <person name="Ashrafi H."/>
            <person name="Aiden E.L."/>
            <person name="Borodovsky M."/>
            <person name="Worthington M."/>
        </authorList>
    </citation>
    <scope>NUCLEOTIDE SEQUENCE [LARGE SCALE GENOMIC DNA]</scope>
    <source>
        <strain evidence="3">PI 553951</strain>
    </source>
</reference>